<evidence type="ECO:0000313" key="1">
    <source>
        <dbReference type="EMBL" id="QBE64447.1"/>
    </source>
</evidence>
<evidence type="ECO:0000313" key="2">
    <source>
        <dbReference type="Proteomes" id="UP000290637"/>
    </source>
</evidence>
<dbReference type="KEGG" id="plue:EWM63_16850"/>
<sequence length="155" mass="18046">MDYEATQPINFPIADFLELEFHLMDTRPGVRPEAFVVELVKRWLRTENERLALRKNGPALRGFQWKNLFLPDGTHLRTRHGDTVEFAKVCGDRIVSDDGAVLTPSQFVNRHLKGRNAWRFVWLRFPGNEHWLRAGDCRVGIDNHRLGRPEQTDTV</sequence>
<proteinExistence type="predicted"/>
<dbReference type="AlphaFoldDB" id="A0A4P6KZP4"/>
<organism evidence="1 2">
    <name type="scientific">Pseudoduganella lutea</name>
    <dbReference type="NCBI Taxonomy" id="321985"/>
    <lineage>
        <taxon>Bacteria</taxon>
        <taxon>Pseudomonadati</taxon>
        <taxon>Pseudomonadota</taxon>
        <taxon>Betaproteobacteria</taxon>
        <taxon>Burkholderiales</taxon>
        <taxon>Oxalobacteraceae</taxon>
        <taxon>Telluria group</taxon>
        <taxon>Pseudoduganella</taxon>
    </lineage>
</organism>
<gene>
    <name evidence="1" type="ORF">EWM63_16850</name>
</gene>
<name>A0A4P6KZP4_9BURK</name>
<dbReference type="OrthoDB" id="9151776at2"/>
<dbReference type="RefSeq" id="WP_130187565.1">
    <property type="nucleotide sequence ID" value="NZ_CP035913.1"/>
</dbReference>
<evidence type="ECO:0008006" key="3">
    <source>
        <dbReference type="Google" id="ProtNLM"/>
    </source>
</evidence>
<accession>A0A4P6KZP4</accession>
<protein>
    <recommendedName>
        <fullName evidence="3">DUF2924 domain-containing protein</fullName>
    </recommendedName>
</protein>
<reference evidence="1 2" key="1">
    <citation type="submission" date="2019-02" db="EMBL/GenBank/DDBJ databases">
        <title>Draft Genome Sequences of Six Type Strains of the Genus Massilia.</title>
        <authorList>
            <person name="Miess H."/>
            <person name="Frediansyhah A."/>
            <person name="Gross H."/>
        </authorList>
    </citation>
    <scope>NUCLEOTIDE SEQUENCE [LARGE SCALE GENOMIC DNA]</scope>
    <source>
        <strain evidence="1 2">DSM 17473</strain>
    </source>
</reference>
<dbReference type="Proteomes" id="UP000290637">
    <property type="component" value="Chromosome"/>
</dbReference>
<keyword evidence="2" id="KW-1185">Reference proteome</keyword>
<dbReference type="EMBL" id="CP035913">
    <property type="protein sequence ID" value="QBE64447.1"/>
    <property type="molecule type" value="Genomic_DNA"/>
</dbReference>